<dbReference type="OrthoDB" id="10251809at2759"/>
<feature type="region of interest" description="Disordered" evidence="3">
    <location>
        <begin position="727"/>
        <end position="763"/>
    </location>
</feature>
<dbReference type="PANTHER" id="PTHR46093:SF18">
    <property type="entry name" value="FIBRONECTIN TYPE-III DOMAIN-CONTAINING PROTEIN"/>
    <property type="match status" value="1"/>
</dbReference>
<feature type="region of interest" description="Disordered" evidence="3">
    <location>
        <begin position="490"/>
        <end position="565"/>
    </location>
</feature>
<feature type="compositionally biased region" description="Low complexity" evidence="3">
    <location>
        <begin position="33"/>
        <end position="45"/>
    </location>
</feature>
<dbReference type="InterPro" id="IPR006652">
    <property type="entry name" value="Kelch_1"/>
</dbReference>
<evidence type="ECO:0000256" key="2">
    <source>
        <dbReference type="ARBA" id="ARBA00022737"/>
    </source>
</evidence>
<feature type="compositionally biased region" description="Low complexity" evidence="3">
    <location>
        <begin position="52"/>
        <end position="64"/>
    </location>
</feature>
<dbReference type="SMART" id="SM00612">
    <property type="entry name" value="Kelch"/>
    <property type="match status" value="4"/>
</dbReference>
<feature type="compositionally biased region" description="Low complexity" evidence="3">
    <location>
        <begin position="108"/>
        <end position="156"/>
    </location>
</feature>
<keyword evidence="2" id="KW-0677">Repeat</keyword>
<organism evidence="4 5">
    <name type="scientific">Morchella conica CCBAS932</name>
    <dbReference type="NCBI Taxonomy" id="1392247"/>
    <lineage>
        <taxon>Eukaryota</taxon>
        <taxon>Fungi</taxon>
        <taxon>Dikarya</taxon>
        <taxon>Ascomycota</taxon>
        <taxon>Pezizomycotina</taxon>
        <taxon>Pezizomycetes</taxon>
        <taxon>Pezizales</taxon>
        <taxon>Morchellaceae</taxon>
        <taxon>Morchella</taxon>
    </lineage>
</organism>
<feature type="compositionally biased region" description="Polar residues" evidence="3">
    <location>
        <begin position="317"/>
        <end position="329"/>
    </location>
</feature>
<dbReference type="Pfam" id="PF24681">
    <property type="entry name" value="Kelch_KLHDC2_KLHL20_DRC7"/>
    <property type="match status" value="2"/>
</dbReference>
<keyword evidence="1" id="KW-0880">Kelch repeat</keyword>
<sequence>MARDPDVFRPTLATIPSTSCTYVFEDGGFSSGGFSSSTMSPISPVDTPPSTPTSIANSSSFSSSHNGSKTMKKRFSDSITDMFALSLHRRRPSLQQGPTIPPTRTTNNAGSSSKSRNRSSSATAAGTSYLRNTTTPTLNSSPSMATIASTSSTSSSYRGGLSRRDSVTDVARIFPQPPTGVGVTRENPIGDSPTASPEPIKTMASRKIMSTEQLREDDEYHGGFDMEDWDTSSFEDGNLAAQKAAADVGMRRMTTGITRKISDSKRIRPPSPSDAEEEVGGSNSLAEAFDDKGSLGKQRDQLVIPPGSVGSDKREFTTSASASTIQGYTSSSDEESAASSVRSHRSIGSRSRSSTSGASSKAGLPQNMSFTHSKKRGSKSHNAPPPLNLEAQTDDRASGSSTSAVFMLDSRRPTSRPPTAPPARSATASPSKSINASIRHKQSGGLEVPGIITSPGSPGSRLSSLASSAATQGPKSRSISATALNLISRSDSSSSTATTPHTARLNPATSTTPAGRTQKYLTQRDRQGSSKVSLSSYAAQAAKSKAKGQPILEPPLPDPKNAPSVAPAPASGMYWYKAVTHGRENVPVRAHTCTLVNNNIYVFGGCDVGTCFNDLHVFDADSMSWSKPIVSGDIPPPLRAMTCTAVGRKLVIFGGGDGPTYYNDIYVFDTITNKYTRPKLREGTAVPSMRRAHTACLYRYGIYVFGGGDGVKALNDVWRLDVSDLSKPSWRSISPSQPLSRVGSSSTSLVDHPDRQARPTARGYHTANMVGSKLIVYGGSDGDECFSDVWVFDVETSIWRNVGIPLSFPRLSHTATIVGSYLFVVGGHDGVEYSSEVLLLNLGEFDLYSKKPIHGTDVWRPKVTMQWDKRKVYGQPPTGRGYHGTVLNDSRLFVIGGFDGHDVFNDTYILELAVSSYYSQISHFSIEV</sequence>
<feature type="region of interest" description="Disordered" evidence="3">
    <location>
        <begin position="90"/>
        <end position="228"/>
    </location>
</feature>
<dbReference type="InParanoid" id="A0A3N4L3S2"/>
<feature type="compositionally biased region" description="Polar residues" evidence="3">
    <location>
        <begin position="729"/>
        <end position="749"/>
    </location>
</feature>
<feature type="region of interest" description="Disordered" evidence="3">
    <location>
        <begin position="245"/>
        <end position="478"/>
    </location>
</feature>
<feature type="compositionally biased region" description="Low complexity" evidence="3">
    <location>
        <begin position="454"/>
        <end position="469"/>
    </location>
</feature>
<feature type="compositionally biased region" description="Polar residues" evidence="3">
    <location>
        <begin position="496"/>
        <end position="521"/>
    </location>
</feature>
<dbReference type="STRING" id="1392247.A0A3N4L3S2"/>
<dbReference type="Gene3D" id="2.120.10.80">
    <property type="entry name" value="Kelch-type beta propeller"/>
    <property type="match status" value="2"/>
</dbReference>
<protein>
    <submittedName>
        <fullName evidence="4">Galactose oxidase</fullName>
    </submittedName>
</protein>
<feature type="compositionally biased region" description="Polar residues" evidence="3">
    <location>
        <begin position="93"/>
        <end position="107"/>
    </location>
</feature>
<accession>A0A3N4L3S2</accession>
<feature type="compositionally biased region" description="Basic and acidic residues" evidence="3">
    <location>
        <begin position="289"/>
        <end position="300"/>
    </location>
</feature>
<feature type="compositionally biased region" description="Low complexity" evidence="3">
    <location>
        <begin position="348"/>
        <end position="363"/>
    </location>
</feature>
<gene>
    <name evidence="4" type="ORF">P167DRAFT_569676</name>
</gene>
<name>A0A3N4L3S2_9PEZI</name>
<dbReference type="InterPro" id="IPR015915">
    <property type="entry name" value="Kelch-typ_b-propeller"/>
</dbReference>
<feature type="compositionally biased region" description="Low complexity" evidence="3">
    <location>
        <begin position="422"/>
        <end position="431"/>
    </location>
</feature>
<reference evidence="4 5" key="1">
    <citation type="journal article" date="2018" name="Nat. Ecol. Evol.">
        <title>Pezizomycetes genomes reveal the molecular basis of ectomycorrhizal truffle lifestyle.</title>
        <authorList>
            <person name="Murat C."/>
            <person name="Payen T."/>
            <person name="Noel B."/>
            <person name="Kuo A."/>
            <person name="Morin E."/>
            <person name="Chen J."/>
            <person name="Kohler A."/>
            <person name="Krizsan K."/>
            <person name="Balestrini R."/>
            <person name="Da Silva C."/>
            <person name="Montanini B."/>
            <person name="Hainaut M."/>
            <person name="Levati E."/>
            <person name="Barry K.W."/>
            <person name="Belfiori B."/>
            <person name="Cichocki N."/>
            <person name="Clum A."/>
            <person name="Dockter R.B."/>
            <person name="Fauchery L."/>
            <person name="Guy J."/>
            <person name="Iotti M."/>
            <person name="Le Tacon F."/>
            <person name="Lindquist E.A."/>
            <person name="Lipzen A."/>
            <person name="Malagnac F."/>
            <person name="Mello A."/>
            <person name="Molinier V."/>
            <person name="Miyauchi S."/>
            <person name="Poulain J."/>
            <person name="Riccioni C."/>
            <person name="Rubini A."/>
            <person name="Sitrit Y."/>
            <person name="Splivallo R."/>
            <person name="Traeger S."/>
            <person name="Wang M."/>
            <person name="Zifcakova L."/>
            <person name="Wipf D."/>
            <person name="Zambonelli A."/>
            <person name="Paolocci F."/>
            <person name="Nowrousian M."/>
            <person name="Ottonello S."/>
            <person name="Baldrian P."/>
            <person name="Spatafora J.W."/>
            <person name="Henrissat B."/>
            <person name="Nagy L.G."/>
            <person name="Aury J.M."/>
            <person name="Wincker P."/>
            <person name="Grigoriev I.V."/>
            <person name="Bonfante P."/>
            <person name="Martin F.M."/>
        </authorList>
    </citation>
    <scope>NUCLEOTIDE SEQUENCE [LARGE SCALE GENOMIC DNA]</scope>
    <source>
        <strain evidence="4 5">CCBAS932</strain>
    </source>
</reference>
<feature type="region of interest" description="Disordered" evidence="3">
    <location>
        <begin position="33"/>
        <end position="71"/>
    </location>
</feature>
<dbReference type="SUPFAM" id="SSF117281">
    <property type="entry name" value="Kelch motif"/>
    <property type="match status" value="2"/>
</dbReference>
<dbReference type="Proteomes" id="UP000277580">
    <property type="component" value="Unassembled WGS sequence"/>
</dbReference>
<evidence type="ECO:0000313" key="5">
    <source>
        <dbReference type="Proteomes" id="UP000277580"/>
    </source>
</evidence>
<evidence type="ECO:0000256" key="3">
    <source>
        <dbReference type="SAM" id="MobiDB-lite"/>
    </source>
</evidence>
<keyword evidence="5" id="KW-1185">Reference proteome</keyword>
<evidence type="ECO:0000256" key="1">
    <source>
        <dbReference type="ARBA" id="ARBA00022441"/>
    </source>
</evidence>
<evidence type="ECO:0000313" key="4">
    <source>
        <dbReference type="EMBL" id="RPB17196.1"/>
    </source>
</evidence>
<proteinExistence type="predicted"/>
<dbReference type="AlphaFoldDB" id="A0A3N4L3S2"/>
<dbReference type="PANTHER" id="PTHR46093">
    <property type="entry name" value="ACYL-COA-BINDING DOMAIN-CONTAINING PROTEIN 5"/>
    <property type="match status" value="1"/>
</dbReference>
<dbReference type="EMBL" id="ML119106">
    <property type="protein sequence ID" value="RPB17196.1"/>
    <property type="molecule type" value="Genomic_DNA"/>
</dbReference>